<dbReference type="InterPro" id="IPR031311">
    <property type="entry name" value="CHIT_BIND_RR_consensus"/>
</dbReference>
<feature type="chain" id="PRO_5038276468" description="Larval cuticle protein 1-like" evidence="4">
    <location>
        <begin position="18"/>
        <end position="111"/>
    </location>
</feature>
<evidence type="ECO:0000256" key="3">
    <source>
        <dbReference type="PROSITE-ProRule" id="PRU00497"/>
    </source>
</evidence>
<name>A0A921Z6I4_MANSE</name>
<evidence type="ECO:0000256" key="1">
    <source>
        <dbReference type="ARBA" id="ARBA00022460"/>
    </source>
</evidence>
<sequence length="111" mass="12267">MKLIILVALALAAVVAANEPEPPKILRSEFDQQPEGSYVFGFETEDGVSRDETGEVKEALDEENKPHSVVVVRGQYSYTDPDGNPQVIKYYADETGYHAEGDSIPKVPSRR</sequence>
<evidence type="ECO:0000256" key="2">
    <source>
        <dbReference type="ARBA" id="ARBA00022729"/>
    </source>
</evidence>
<reference evidence="5" key="2">
    <citation type="submission" date="2020-12" db="EMBL/GenBank/DDBJ databases">
        <authorList>
            <person name="Kanost M."/>
        </authorList>
    </citation>
    <scope>NUCLEOTIDE SEQUENCE</scope>
</reference>
<dbReference type="InterPro" id="IPR050468">
    <property type="entry name" value="Cuticle_Struct_Prot"/>
</dbReference>
<proteinExistence type="predicted"/>
<dbReference type="EMBL" id="JH668414">
    <property type="protein sequence ID" value="KAG6451796.1"/>
    <property type="molecule type" value="Genomic_DNA"/>
</dbReference>
<dbReference type="AlphaFoldDB" id="A0A921Z6I4"/>
<dbReference type="PROSITE" id="PS51155">
    <property type="entry name" value="CHIT_BIND_RR_2"/>
    <property type="match status" value="1"/>
</dbReference>
<dbReference type="GO" id="GO:0062129">
    <property type="term" value="C:chitin-based extracellular matrix"/>
    <property type="evidence" value="ECO:0007669"/>
    <property type="project" value="TreeGrafter"/>
</dbReference>
<dbReference type="Pfam" id="PF00379">
    <property type="entry name" value="Chitin_bind_4"/>
    <property type="match status" value="1"/>
</dbReference>
<evidence type="ECO:0008006" key="7">
    <source>
        <dbReference type="Google" id="ProtNLM"/>
    </source>
</evidence>
<accession>A0A921Z6I4</accession>
<dbReference type="InterPro" id="IPR000618">
    <property type="entry name" value="Insect_cuticle"/>
</dbReference>
<dbReference type="GO" id="GO:0008010">
    <property type="term" value="F:structural constituent of chitin-based larval cuticle"/>
    <property type="evidence" value="ECO:0007669"/>
    <property type="project" value="TreeGrafter"/>
</dbReference>
<feature type="signal peptide" evidence="4">
    <location>
        <begin position="1"/>
        <end position="17"/>
    </location>
</feature>
<gene>
    <name evidence="5" type="ORF">O3G_MSEX007346</name>
</gene>
<dbReference type="PANTHER" id="PTHR10380:SF173">
    <property type="entry name" value="CUTICULAR PROTEIN 47EF, ISOFORM C-RELATED"/>
    <property type="match status" value="1"/>
</dbReference>
<protein>
    <recommendedName>
        <fullName evidence="7">Larval cuticle protein 1-like</fullName>
    </recommendedName>
</protein>
<evidence type="ECO:0000313" key="6">
    <source>
        <dbReference type="Proteomes" id="UP000791440"/>
    </source>
</evidence>
<comment type="caution">
    <text evidence="5">The sequence shown here is derived from an EMBL/GenBank/DDBJ whole genome shotgun (WGS) entry which is preliminary data.</text>
</comment>
<dbReference type="PRINTS" id="PR00947">
    <property type="entry name" value="CUTICLE"/>
</dbReference>
<dbReference type="Proteomes" id="UP000791440">
    <property type="component" value="Unassembled WGS sequence"/>
</dbReference>
<keyword evidence="6" id="KW-1185">Reference proteome</keyword>
<dbReference type="PROSITE" id="PS00233">
    <property type="entry name" value="CHIT_BIND_RR_1"/>
    <property type="match status" value="1"/>
</dbReference>
<reference evidence="5" key="1">
    <citation type="journal article" date="2016" name="Insect Biochem. Mol. Biol.">
        <title>Multifaceted biological insights from a draft genome sequence of the tobacco hornworm moth, Manduca sexta.</title>
        <authorList>
            <person name="Kanost M.R."/>
            <person name="Arrese E.L."/>
            <person name="Cao X."/>
            <person name="Chen Y.R."/>
            <person name="Chellapilla S."/>
            <person name="Goldsmith M.R."/>
            <person name="Grosse-Wilde E."/>
            <person name="Heckel D.G."/>
            <person name="Herndon N."/>
            <person name="Jiang H."/>
            <person name="Papanicolaou A."/>
            <person name="Qu J."/>
            <person name="Soulages J.L."/>
            <person name="Vogel H."/>
            <person name="Walters J."/>
            <person name="Waterhouse R.M."/>
            <person name="Ahn S.J."/>
            <person name="Almeida F.C."/>
            <person name="An C."/>
            <person name="Aqrawi P."/>
            <person name="Bretschneider A."/>
            <person name="Bryant W.B."/>
            <person name="Bucks S."/>
            <person name="Chao H."/>
            <person name="Chevignon G."/>
            <person name="Christen J.M."/>
            <person name="Clarke D.F."/>
            <person name="Dittmer N.T."/>
            <person name="Ferguson L.C.F."/>
            <person name="Garavelou S."/>
            <person name="Gordon K.H.J."/>
            <person name="Gunaratna R.T."/>
            <person name="Han Y."/>
            <person name="Hauser F."/>
            <person name="He Y."/>
            <person name="Heidel-Fischer H."/>
            <person name="Hirsh A."/>
            <person name="Hu Y."/>
            <person name="Jiang H."/>
            <person name="Kalra D."/>
            <person name="Klinner C."/>
            <person name="Konig C."/>
            <person name="Kovar C."/>
            <person name="Kroll A.R."/>
            <person name="Kuwar S.S."/>
            <person name="Lee S.L."/>
            <person name="Lehman R."/>
            <person name="Li K."/>
            <person name="Li Z."/>
            <person name="Liang H."/>
            <person name="Lovelace S."/>
            <person name="Lu Z."/>
            <person name="Mansfield J.H."/>
            <person name="McCulloch K.J."/>
            <person name="Mathew T."/>
            <person name="Morton B."/>
            <person name="Muzny D.M."/>
            <person name="Neunemann D."/>
            <person name="Ongeri F."/>
            <person name="Pauchet Y."/>
            <person name="Pu L.L."/>
            <person name="Pyrousis I."/>
            <person name="Rao X.J."/>
            <person name="Redding A."/>
            <person name="Roesel C."/>
            <person name="Sanchez-Gracia A."/>
            <person name="Schaack S."/>
            <person name="Shukla A."/>
            <person name="Tetreau G."/>
            <person name="Wang Y."/>
            <person name="Xiong G.H."/>
            <person name="Traut W."/>
            <person name="Walsh T.K."/>
            <person name="Worley K.C."/>
            <person name="Wu D."/>
            <person name="Wu W."/>
            <person name="Wu Y.Q."/>
            <person name="Zhang X."/>
            <person name="Zou Z."/>
            <person name="Zucker H."/>
            <person name="Briscoe A.D."/>
            <person name="Burmester T."/>
            <person name="Clem R.J."/>
            <person name="Feyereisen R."/>
            <person name="Grimmelikhuijzen C.J.P."/>
            <person name="Hamodrakas S.J."/>
            <person name="Hansson B.S."/>
            <person name="Huguet E."/>
            <person name="Jermiin L.S."/>
            <person name="Lan Q."/>
            <person name="Lehman H.K."/>
            <person name="Lorenzen M."/>
            <person name="Merzendorfer H."/>
            <person name="Michalopoulos I."/>
            <person name="Morton D.B."/>
            <person name="Muthukrishnan S."/>
            <person name="Oakeshott J.G."/>
            <person name="Palmer W."/>
            <person name="Park Y."/>
            <person name="Passarelli A.L."/>
            <person name="Rozas J."/>
            <person name="Schwartz L.M."/>
            <person name="Smith W."/>
            <person name="Southgate A."/>
            <person name="Vilcinskas A."/>
            <person name="Vogt R."/>
            <person name="Wang P."/>
            <person name="Werren J."/>
            <person name="Yu X.Q."/>
            <person name="Zhou J.J."/>
            <person name="Brown S.J."/>
            <person name="Scherer S.E."/>
            <person name="Richards S."/>
            <person name="Blissard G.W."/>
        </authorList>
    </citation>
    <scope>NUCLEOTIDE SEQUENCE</scope>
</reference>
<evidence type="ECO:0000313" key="5">
    <source>
        <dbReference type="EMBL" id="KAG6451795.1"/>
    </source>
</evidence>
<dbReference type="OrthoDB" id="6515429at2759"/>
<dbReference type="EMBL" id="JH668414">
    <property type="protein sequence ID" value="KAG6451795.1"/>
    <property type="molecule type" value="Genomic_DNA"/>
</dbReference>
<dbReference type="PANTHER" id="PTHR10380">
    <property type="entry name" value="CUTICLE PROTEIN"/>
    <property type="match status" value="1"/>
</dbReference>
<organism evidence="5 6">
    <name type="scientific">Manduca sexta</name>
    <name type="common">Tobacco hawkmoth</name>
    <name type="synonym">Tobacco hornworm</name>
    <dbReference type="NCBI Taxonomy" id="7130"/>
    <lineage>
        <taxon>Eukaryota</taxon>
        <taxon>Metazoa</taxon>
        <taxon>Ecdysozoa</taxon>
        <taxon>Arthropoda</taxon>
        <taxon>Hexapoda</taxon>
        <taxon>Insecta</taxon>
        <taxon>Pterygota</taxon>
        <taxon>Neoptera</taxon>
        <taxon>Endopterygota</taxon>
        <taxon>Lepidoptera</taxon>
        <taxon>Glossata</taxon>
        <taxon>Ditrysia</taxon>
        <taxon>Bombycoidea</taxon>
        <taxon>Sphingidae</taxon>
        <taxon>Sphinginae</taxon>
        <taxon>Sphingini</taxon>
        <taxon>Manduca</taxon>
    </lineage>
</organism>
<evidence type="ECO:0000256" key="4">
    <source>
        <dbReference type="SAM" id="SignalP"/>
    </source>
</evidence>
<keyword evidence="1 3" id="KW-0193">Cuticle</keyword>
<keyword evidence="2 4" id="KW-0732">Signal</keyword>